<name>A0ABN3H6P9_9ACTN</name>
<dbReference type="EMBL" id="BAAARV010000070">
    <property type="protein sequence ID" value="GAA2370835.1"/>
    <property type="molecule type" value="Genomic_DNA"/>
</dbReference>
<proteinExistence type="predicted"/>
<accession>A0ABN3H6P9</accession>
<dbReference type="Proteomes" id="UP001501444">
    <property type="component" value="Unassembled WGS sequence"/>
</dbReference>
<keyword evidence="2" id="KW-1185">Reference proteome</keyword>
<reference evidence="1 2" key="1">
    <citation type="journal article" date="2019" name="Int. J. Syst. Evol. Microbiol.">
        <title>The Global Catalogue of Microorganisms (GCM) 10K type strain sequencing project: providing services to taxonomists for standard genome sequencing and annotation.</title>
        <authorList>
            <consortium name="The Broad Institute Genomics Platform"/>
            <consortium name="The Broad Institute Genome Sequencing Center for Infectious Disease"/>
            <person name="Wu L."/>
            <person name="Ma J."/>
        </authorList>
    </citation>
    <scope>NUCLEOTIDE SEQUENCE [LARGE SCALE GENOMIC DNA]</scope>
    <source>
        <strain evidence="1 2">JCM 3272</strain>
    </source>
</reference>
<organism evidence="1 2">
    <name type="scientific">Dactylosporangium salmoneum</name>
    <dbReference type="NCBI Taxonomy" id="53361"/>
    <lineage>
        <taxon>Bacteria</taxon>
        <taxon>Bacillati</taxon>
        <taxon>Actinomycetota</taxon>
        <taxon>Actinomycetes</taxon>
        <taxon>Micromonosporales</taxon>
        <taxon>Micromonosporaceae</taxon>
        <taxon>Dactylosporangium</taxon>
    </lineage>
</organism>
<sequence>MPAGPELPSCYRRRVRRLGSRTLSRTSLAAALTVGAWLVLAPSPPGTPAATPSLPSLRTAWPAAAVIDTPARLADGTDFLPLLYVTPDVSLGTAPTPDHAAQRLLLRTTAGERELRRVDATLYPQFFGFTHTADHVYWAESTTAAATETGFWRAPLSPDGAATQIVPPGDVGAATFFGSEDDLVIADDHLYWAATGTTTTRDAGAVTEIRSVPIGGGAVGVRRLDGEYRLSTWPWARTIPGVKGPQQLLDLETGARRTVVGAAAEQLACEPVWCRAVVTTGSDQVALYDMVRTDGTDRRRIGAGTVTAAVPDVARLDRFEPLLQAQDPAAASSPWRLVLYDLVRDRTVAITDGVGAVRANQNMLWWQTRSGGAVQWHSLDLTTLT</sequence>
<evidence type="ECO:0000313" key="2">
    <source>
        <dbReference type="Proteomes" id="UP001501444"/>
    </source>
</evidence>
<protein>
    <submittedName>
        <fullName evidence="1">Uncharacterized protein</fullName>
    </submittedName>
</protein>
<gene>
    <name evidence="1" type="ORF">GCM10010170_072050</name>
</gene>
<comment type="caution">
    <text evidence="1">The sequence shown here is derived from an EMBL/GenBank/DDBJ whole genome shotgun (WGS) entry which is preliminary data.</text>
</comment>
<evidence type="ECO:0000313" key="1">
    <source>
        <dbReference type="EMBL" id="GAA2370835.1"/>
    </source>
</evidence>